<reference evidence="2 3" key="1">
    <citation type="journal article" date="2019" name="Nat. Med.">
        <title>A library of human gut bacterial isolates paired with longitudinal multiomics data enables mechanistic microbiome research.</title>
        <authorList>
            <person name="Poyet M."/>
            <person name="Groussin M."/>
            <person name="Gibbons S.M."/>
            <person name="Avila-Pacheco J."/>
            <person name="Jiang X."/>
            <person name="Kearney S.M."/>
            <person name="Perrotta A.R."/>
            <person name="Berdy B."/>
            <person name="Zhao S."/>
            <person name="Lieberman T.D."/>
            <person name="Swanson P.K."/>
            <person name="Smith M."/>
            <person name="Roesemann S."/>
            <person name="Alexander J.E."/>
            <person name="Rich S.A."/>
            <person name="Livny J."/>
            <person name="Vlamakis H."/>
            <person name="Clish C."/>
            <person name="Bullock K."/>
            <person name="Deik A."/>
            <person name="Scott J."/>
            <person name="Pierce K.A."/>
            <person name="Xavier R.J."/>
            <person name="Alm E.J."/>
        </authorList>
    </citation>
    <scope>NUCLEOTIDE SEQUENCE [LARGE SCALE GENOMIC DNA]</scope>
    <source>
        <strain evidence="2 3">BIOML-A163</strain>
    </source>
</reference>
<accession>A0A5M5BV83</accession>
<evidence type="ECO:0000313" key="2">
    <source>
        <dbReference type="EMBL" id="KAA3931585.1"/>
    </source>
</evidence>
<dbReference type="FunFam" id="2.60.40.1120:FF:000003">
    <property type="entry name" value="Outer membrane protein Omp121"/>
    <property type="match status" value="1"/>
</dbReference>
<evidence type="ECO:0000256" key="1">
    <source>
        <dbReference type="SAM" id="SignalP"/>
    </source>
</evidence>
<feature type="non-terminal residue" evidence="2">
    <location>
        <position position="133"/>
    </location>
</feature>
<dbReference type="Pfam" id="PF13715">
    <property type="entry name" value="CarbopepD_reg_2"/>
    <property type="match status" value="1"/>
</dbReference>
<dbReference type="InterPro" id="IPR008969">
    <property type="entry name" value="CarboxyPept-like_regulatory"/>
</dbReference>
<proteinExistence type="predicted"/>
<sequence>MKKKLALLFGYLFIGIGLITAQTQKVTGTVISDDDKQPVVGASIVVKGTNLGTITDIDGHFTLLNVPNSAKILQISYIGMKTESVSVQPTVRVILKSDTQLMDEVVVVGYGSAKKLGSVVGSVTTVNNSKIAN</sequence>
<dbReference type="EMBL" id="VWLE01001007">
    <property type="protein sequence ID" value="KAA3931585.1"/>
    <property type="molecule type" value="Genomic_DNA"/>
</dbReference>
<keyword evidence="1" id="KW-0732">Signal</keyword>
<evidence type="ECO:0000313" key="3">
    <source>
        <dbReference type="Proteomes" id="UP000323717"/>
    </source>
</evidence>
<dbReference type="AlphaFoldDB" id="A0A5M5BV83"/>
<comment type="caution">
    <text evidence="2">The sequence shown here is derived from an EMBL/GenBank/DDBJ whole genome shotgun (WGS) entry which is preliminary data.</text>
</comment>
<gene>
    <name evidence="2" type="ORF">F3D71_31545</name>
</gene>
<organism evidence="2 3">
    <name type="scientific">Bacteroides ovatus</name>
    <dbReference type="NCBI Taxonomy" id="28116"/>
    <lineage>
        <taxon>Bacteria</taxon>
        <taxon>Pseudomonadati</taxon>
        <taxon>Bacteroidota</taxon>
        <taxon>Bacteroidia</taxon>
        <taxon>Bacteroidales</taxon>
        <taxon>Bacteroidaceae</taxon>
        <taxon>Bacteroides</taxon>
    </lineage>
</organism>
<protein>
    <submittedName>
        <fullName evidence="2">SusC/RagA family TonB-linked outer membrane protein</fullName>
    </submittedName>
</protein>
<dbReference type="SUPFAM" id="SSF49464">
    <property type="entry name" value="Carboxypeptidase regulatory domain-like"/>
    <property type="match status" value="1"/>
</dbReference>
<feature type="chain" id="PRO_5024343143" evidence="1">
    <location>
        <begin position="22"/>
        <end position="133"/>
    </location>
</feature>
<dbReference type="Gene3D" id="2.60.40.1120">
    <property type="entry name" value="Carboxypeptidase-like, regulatory domain"/>
    <property type="match status" value="1"/>
</dbReference>
<name>A0A5M5BV83_BACOV</name>
<feature type="signal peptide" evidence="1">
    <location>
        <begin position="1"/>
        <end position="21"/>
    </location>
</feature>
<dbReference type="Proteomes" id="UP000323717">
    <property type="component" value="Unassembled WGS sequence"/>
</dbReference>